<keyword evidence="2" id="KW-0902">Two-component regulatory system</keyword>
<evidence type="ECO:0000256" key="5">
    <source>
        <dbReference type="ARBA" id="ARBA00023163"/>
    </source>
</evidence>
<dbReference type="SMART" id="SM00448">
    <property type="entry name" value="REC"/>
    <property type="match status" value="1"/>
</dbReference>
<evidence type="ECO:0000256" key="6">
    <source>
        <dbReference type="PROSITE-ProRule" id="PRU00169"/>
    </source>
</evidence>
<feature type="modified residue" description="4-aspartylphosphate" evidence="6">
    <location>
        <position position="68"/>
    </location>
</feature>
<keyword evidence="3" id="KW-0805">Transcription regulation</keyword>
<evidence type="ECO:0000313" key="10">
    <source>
        <dbReference type="Proteomes" id="UP000243451"/>
    </source>
</evidence>
<dbReference type="Pfam" id="PF12833">
    <property type="entry name" value="HTH_18"/>
    <property type="match status" value="1"/>
</dbReference>
<dbReference type="Proteomes" id="UP000243451">
    <property type="component" value="Unassembled WGS sequence"/>
</dbReference>
<accession>A0A2P4ESF3</accession>
<dbReference type="InterPro" id="IPR009057">
    <property type="entry name" value="Homeodomain-like_sf"/>
</dbReference>
<dbReference type="Pfam" id="PF00072">
    <property type="entry name" value="Response_reg"/>
    <property type="match status" value="1"/>
</dbReference>
<dbReference type="InterPro" id="IPR001789">
    <property type="entry name" value="Sig_transdc_resp-reg_receiver"/>
</dbReference>
<dbReference type="PROSITE" id="PS01124">
    <property type="entry name" value="HTH_ARAC_FAMILY_2"/>
    <property type="match status" value="1"/>
</dbReference>
<dbReference type="GO" id="GO:0009893">
    <property type="term" value="P:positive regulation of metabolic process"/>
    <property type="evidence" value="ECO:0007669"/>
    <property type="project" value="UniProtKB-ARBA"/>
</dbReference>
<dbReference type="PANTHER" id="PTHR48111">
    <property type="entry name" value="REGULATOR OF RPOS"/>
    <property type="match status" value="1"/>
</dbReference>
<dbReference type="PANTHER" id="PTHR48111:SF1">
    <property type="entry name" value="TWO-COMPONENT RESPONSE REGULATOR ORR33"/>
    <property type="match status" value="1"/>
</dbReference>
<dbReference type="InterPro" id="IPR039420">
    <property type="entry name" value="WalR-like"/>
</dbReference>
<evidence type="ECO:0000256" key="1">
    <source>
        <dbReference type="ARBA" id="ARBA00022553"/>
    </source>
</evidence>
<dbReference type="GO" id="GO:0003700">
    <property type="term" value="F:DNA-binding transcription factor activity"/>
    <property type="evidence" value="ECO:0007669"/>
    <property type="project" value="InterPro"/>
</dbReference>
<dbReference type="PROSITE" id="PS50110">
    <property type="entry name" value="RESPONSE_REGULATORY"/>
    <property type="match status" value="1"/>
</dbReference>
<dbReference type="SMART" id="SM00342">
    <property type="entry name" value="HTH_ARAC"/>
    <property type="match status" value="1"/>
</dbReference>
<reference evidence="9 10" key="1">
    <citation type="submission" date="2018-01" db="EMBL/GenBank/DDBJ databases">
        <title>Draft genome of the type strain Pseudomonas oceani DSM 100277 isolated from the deep water in Okinawa trough, northwestern Pacific Ocean.</title>
        <authorList>
            <person name="Gomila M."/>
            <person name="Mulet M."/>
            <person name="Garcia-Valdes E."/>
            <person name="Lalucat J."/>
        </authorList>
    </citation>
    <scope>NUCLEOTIDE SEQUENCE [LARGE SCALE GENOMIC DNA]</scope>
    <source>
        <strain evidence="9 10">DSM 100277</strain>
    </source>
</reference>
<dbReference type="InterPro" id="IPR018062">
    <property type="entry name" value="HTH_AraC-typ_CS"/>
</dbReference>
<keyword evidence="1 6" id="KW-0597">Phosphoprotein</keyword>
<dbReference type="InterPro" id="IPR018060">
    <property type="entry name" value="HTH_AraC"/>
</dbReference>
<dbReference type="GO" id="GO:0000976">
    <property type="term" value="F:transcription cis-regulatory region binding"/>
    <property type="evidence" value="ECO:0007669"/>
    <property type="project" value="TreeGrafter"/>
</dbReference>
<dbReference type="OrthoDB" id="8874570at2"/>
<evidence type="ECO:0000256" key="4">
    <source>
        <dbReference type="ARBA" id="ARBA00023125"/>
    </source>
</evidence>
<dbReference type="GO" id="GO:0005829">
    <property type="term" value="C:cytosol"/>
    <property type="evidence" value="ECO:0007669"/>
    <property type="project" value="TreeGrafter"/>
</dbReference>
<dbReference type="InterPro" id="IPR020449">
    <property type="entry name" value="Tscrpt_reg_AraC-type_HTH"/>
</dbReference>
<dbReference type="Gene3D" id="3.40.50.2300">
    <property type="match status" value="1"/>
</dbReference>
<evidence type="ECO:0000259" key="7">
    <source>
        <dbReference type="PROSITE" id="PS01124"/>
    </source>
</evidence>
<keyword evidence="5" id="KW-0804">Transcription</keyword>
<dbReference type="PRINTS" id="PR00032">
    <property type="entry name" value="HTHARAC"/>
</dbReference>
<evidence type="ECO:0000259" key="8">
    <source>
        <dbReference type="PROSITE" id="PS50110"/>
    </source>
</evidence>
<dbReference type="InterPro" id="IPR011006">
    <property type="entry name" value="CheY-like_superfamily"/>
</dbReference>
<evidence type="ECO:0000256" key="3">
    <source>
        <dbReference type="ARBA" id="ARBA00023015"/>
    </source>
</evidence>
<comment type="caution">
    <text evidence="9">The sequence shown here is derived from an EMBL/GenBank/DDBJ whole genome shotgun (WGS) entry which is preliminary data.</text>
</comment>
<gene>
    <name evidence="9" type="ORF">C1949_14680</name>
</gene>
<dbReference type="EMBL" id="PPSK01000016">
    <property type="protein sequence ID" value="POB01955.1"/>
    <property type="molecule type" value="Genomic_DNA"/>
</dbReference>
<keyword evidence="10" id="KW-1185">Reference proteome</keyword>
<dbReference type="GO" id="GO:0032993">
    <property type="term" value="C:protein-DNA complex"/>
    <property type="evidence" value="ECO:0007669"/>
    <property type="project" value="TreeGrafter"/>
</dbReference>
<keyword evidence="4 9" id="KW-0238">DNA-binding</keyword>
<evidence type="ECO:0000256" key="2">
    <source>
        <dbReference type="ARBA" id="ARBA00023012"/>
    </source>
</evidence>
<dbReference type="SUPFAM" id="SSF52172">
    <property type="entry name" value="CheY-like"/>
    <property type="match status" value="1"/>
</dbReference>
<feature type="domain" description="HTH araC/xylS-type" evidence="7">
    <location>
        <begin position="167"/>
        <end position="265"/>
    </location>
</feature>
<dbReference type="Gene3D" id="1.10.10.60">
    <property type="entry name" value="Homeodomain-like"/>
    <property type="match status" value="2"/>
</dbReference>
<evidence type="ECO:0000313" key="9">
    <source>
        <dbReference type="EMBL" id="POB01955.1"/>
    </source>
</evidence>
<sequence>MLRGIEGETGRIADIDIPHILVVDDNPDDVRTIIQAMRRAGWKVSAANDARQGLQRALVLRPDLVLLDLQMPHMDGFTFCRLLREAEGLHPIPVIFLSSAGSLDNRLKGFQVGGGDYVLKPCDPKEVIARIRVHLHLNSSPTPEAVALADGPAITRNNNSEDQLLLRAAMRLINDNLGELPSLAEIAQRVGTYDKRLSRLFREHMGTTVFAYVRELRLRKSQQLLAESEMSVQDIADWVGYGSACNFTTAFRHKIGVTPTEFRQQAKEVTVE</sequence>
<organism evidence="9 10">
    <name type="scientific">Halopseudomonas oceani</name>
    <dbReference type="NCBI Taxonomy" id="1708783"/>
    <lineage>
        <taxon>Bacteria</taxon>
        <taxon>Pseudomonadati</taxon>
        <taxon>Pseudomonadota</taxon>
        <taxon>Gammaproteobacteria</taxon>
        <taxon>Pseudomonadales</taxon>
        <taxon>Pseudomonadaceae</taxon>
        <taxon>Halopseudomonas</taxon>
    </lineage>
</organism>
<dbReference type="RefSeq" id="WP_104739231.1">
    <property type="nucleotide sequence ID" value="NZ_BMHR01000014.1"/>
</dbReference>
<proteinExistence type="predicted"/>
<name>A0A2P4ESF3_9GAMM</name>
<feature type="domain" description="Response regulatory" evidence="8">
    <location>
        <begin position="19"/>
        <end position="135"/>
    </location>
</feature>
<protein>
    <submittedName>
        <fullName evidence="9">DNA-binding response regulator</fullName>
    </submittedName>
</protein>
<dbReference type="SUPFAM" id="SSF46689">
    <property type="entry name" value="Homeodomain-like"/>
    <property type="match status" value="2"/>
</dbReference>
<dbReference type="PROSITE" id="PS00041">
    <property type="entry name" value="HTH_ARAC_FAMILY_1"/>
    <property type="match status" value="1"/>
</dbReference>
<dbReference type="AlphaFoldDB" id="A0A2P4ESF3"/>
<dbReference type="GO" id="GO:0000156">
    <property type="term" value="F:phosphorelay response regulator activity"/>
    <property type="evidence" value="ECO:0007669"/>
    <property type="project" value="TreeGrafter"/>
</dbReference>